<proteinExistence type="predicted"/>
<dbReference type="AlphaFoldDB" id="A0AAV3WWJ7"/>
<dbReference type="Proteomes" id="UP000887127">
    <property type="component" value="Unassembled WGS sequence"/>
</dbReference>
<comment type="caution">
    <text evidence="1">The sequence shown here is derived from an EMBL/GenBank/DDBJ whole genome shotgun (WGS) entry which is preliminary data.</text>
</comment>
<organism evidence="1 2">
    <name type="scientific">Marinilactibacillus psychrotolerans</name>
    <dbReference type="NCBI Taxonomy" id="191770"/>
    <lineage>
        <taxon>Bacteria</taxon>
        <taxon>Bacillati</taxon>
        <taxon>Bacillota</taxon>
        <taxon>Bacilli</taxon>
        <taxon>Lactobacillales</taxon>
        <taxon>Carnobacteriaceae</taxon>
        <taxon>Marinilactibacillus</taxon>
    </lineage>
</organism>
<dbReference type="RefSeq" id="WP_236048867.1">
    <property type="nucleotide sequence ID" value="NZ_BJVX01000010.1"/>
</dbReference>
<reference evidence="1" key="1">
    <citation type="submission" date="2019-08" db="EMBL/GenBank/DDBJ databases">
        <title>Marinilactibacillus psychrotolerans M13-2T whole genome sequencing project.</title>
        <authorList>
            <person name="Ishikawa M."/>
            <person name="Suzuki T."/>
            <person name="Matsutani M."/>
        </authorList>
    </citation>
    <scope>NUCLEOTIDE SEQUENCE</scope>
    <source>
        <strain evidence="1">M13-2T</strain>
    </source>
</reference>
<evidence type="ECO:0000313" key="1">
    <source>
        <dbReference type="EMBL" id="GEQ36027.1"/>
    </source>
</evidence>
<sequence>MFNNTSHNNSMSNSLAINAVSGTLIKSHPKSFFQYYQLGSPMAKQLSGRNPTYSTGKYGESGYSRHPIQESVVILQTMLVGDQYLMSEIVCEKDYLEVLNNA</sequence>
<dbReference type="GeneID" id="96911544"/>
<accession>A0AAV3WWJ7</accession>
<evidence type="ECO:0000313" key="2">
    <source>
        <dbReference type="Proteomes" id="UP000887127"/>
    </source>
</evidence>
<dbReference type="EMBL" id="BKBI01000010">
    <property type="protein sequence ID" value="GEQ36027.1"/>
    <property type="molecule type" value="Genomic_DNA"/>
</dbReference>
<name>A0AAV3WWJ7_9LACT</name>
<gene>
    <name evidence="1" type="ORF">M132T_15350</name>
</gene>
<protein>
    <submittedName>
        <fullName evidence="1">Uncharacterized protein</fullName>
    </submittedName>
</protein>